<sequence>MMLSDVSESVKASGEATVPSVPIKPVNQTSVSSGDEKAGDSIGIAGVSAGLNIGAKYKASVSSRDKGKAIVGKAITFRDVTFGPYDGEIRFHLIHFWEAWNVQTKVLIGLEMILIDEEENVIQGFIPNGRIETYLRHMKAGGTNRLNKFFGSKSKPIYRVADQMSPLASHGTLSSIISRTVPLTSLRIGSGSMVTENSRLPLIKEVIFMLLRLRCVPYQGDQGTYNPQCKKCGKSEIDGVAQYLSRLSVYDQKDQAVFVVLGDAGEELTGKKAAELVERYYQDNEDVGEDHIVPVPQAMIDTIGQTRKFIVKVSDHNLNGKSQTLTVTKVLPLKAPELVVETGENVDGESDSGGEGGGGSCR</sequence>
<dbReference type="Gene3D" id="2.40.50.140">
    <property type="entry name" value="Nucleic acid-binding proteins"/>
    <property type="match status" value="1"/>
</dbReference>
<dbReference type="GO" id="GO:0043047">
    <property type="term" value="F:single-stranded telomeric DNA binding"/>
    <property type="evidence" value="ECO:0007669"/>
    <property type="project" value="TreeGrafter"/>
</dbReference>
<dbReference type="GO" id="GO:0007004">
    <property type="term" value="P:telomere maintenance via telomerase"/>
    <property type="evidence" value="ECO:0007669"/>
    <property type="project" value="TreeGrafter"/>
</dbReference>
<dbReference type="CDD" id="cd04480">
    <property type="entry name" value="RPA1_DBD_A_like"/>
    <property type="match status" value="1"/>
</dbReference>
<feature type="region of interest" description="Disordered" evidence="1">
    <location>
        <begin position="342"/>
        <end position="362"/>
    </location>
</feature>
<dbReference type="Proteomes" id="UP000032141">
    <property type="component" value="Chromosome C6"/>
</dbReference>
<accession>A0A0D3CV62</accession>
<dbReference type="AlphaFoldDB" id="A0A0D3CV62"/>
<evidence type="ECO:0000313" key="2">
    <source>
        <dbReference type="EnsemblPlants" id="Bo6g077790.1"/>
    </source>
</evidence>
<evidence type="ECO:0008006" key="4">
    <source>
        <dbReference type="Google" id="ProtNLM"/>
    </source>
</evidence>
<dbReference type="GO" id="GO:0003684">
    <property type="term" value="F:damaged DNA binding"/>
    <property type="evidence" value="ECO:0007669"/>
    <property type="project" value="TreeGrafter"/>
</dbReference>
<reference evidence="2 3" key="1">
    <citation type="journal article" date="2014" name="Genome Biol.">
        <title>Transcriptome and methylome profiling reveals relics of genome dominance in the mesopolyploid Brassica oleracea.</title>
        <authorList>
            <person name="Parkin I.A."/>
            <person name="Koh C."/>
            <person name="Tang H."/>
            <person name="Robinson S.J."/>
            <person name="Kagale S."/>
            <person name="Clarke W.E."/>
            <person name="Town C.D."/>
            <person name="Nixon J."/>
            <person name="Krishnakumar V."/>
            <person name="Bidwell S.L."/>
            <person name="Denoeud F."/>
            <person name="Belcram H."/>
            <person name="Links M.G."/>
            <person name="Just J."/>
            <person name="Clarke C."/>
            <person name="Bender T."/>
            <person name="Huebert T."/>
            <person name="Mason A.S."/>
            <person name="Pires J.C."/>
            <person name="Barker G."/>
            <person name="Moore J."/>
            <person name="Walley P.G."/>
            <person name="Manoli S."/>
            <person name="Batley J."/>
            <person name="Edwards D."/>
            <person name="Nelson M.N."/>
            <person name="Wang X."/>
            <person name="Paterson A.H."/>
            <person name="King G."/>
            <person name="Bancroft I."/>
            <person name="Chalhoub B."/>
            <person name="Sharpe A.G."/>
        </authorList>
    </citation>
    <scope>NUCLEOTIDE SEQUENCE</scope>
    <source>
        <strain evidence="2 3">cv. TO1000</strain>
    </source>
</reference>
<dbReference type="InterPro" id="IPR012340">
    <property type="entry name" value="NA-bd_OB-fold"/>
</dbReference>
<dbReference type="GO" id="GO:0000724">
    <property type="term" value="P:double-strand break repair via homologous recombination"/>
    <property type="evidence" value="ECO:0007669"/>
    <property type="project" value="TreeGrafter"/>
</dbReference>
<evidence type="ECO:0000256" key="1">
    <source>
        <dbReference type="SAM" id="MobiDB-lite"/>
    </source>
</evidence>
<protein>
    <recommendedName>
        <fullName evidence="4">Replication factor A C-terminal domain-containing protein</fullName>
    </recommendedName>
</protein>
<reference evidence="2" key="2">
    <citation type="submission" date="2015-03" db="UniProtKB">
        <authorList>
            <consortium name="EnsemblPlants"/>
        </authorList>
    </citation>
    <scope>IDENTIFICATION</scope>
</reference>
<evidence type="ECO:0000313" key="3">
    <source>
        <dbReference type="Proteomes" id="UP000032141"/>
    </source>
</evidence>
<dbReference type="GO" id="GO:0006289">
    <property type="term" value="P:nucleotide-excision repair"/>
    <property type="evidence" value="ECO:0007669"/>
    <property type="project" value="TreeGrafter"/>
</dbReference>
<dbReference type="OMA" id="QANEDMG"/>
<dbReference type="GO" id="GO:0005662">
    <property type="term" value="C:DNA replication factor A complex"/>
    <property type="evidence" value="ECO:0007669"/>
    <property type="project" value="TreeGrafter"/>
</dbReference>
<dbReference type="HOGENOM" id="CLU_765833_0_0_1"/>
<organism evidence="2 3">
    <name type="scientific">Brassica oleracea var. oleracea</name>
    <dbReference type="NCBI Taxonomy" id="109376"/>
    <lineage>
        <taxon>Eukaryota</taxon>
        <taxon>Viridiplantae</taxon>
        <taxon>Streptophyta</taxon>
        <taxon>Embryophyta</taxon>
        <taxon>Tracheophyta</taxon>
        <taxon>Spermatophyta</taxon>
        <taxon>Magnoliopsida</taxon>
        <taxon>eudicotyledons</taxon>
        <taxon>Gunneridae</taxon>
        <taxon>Pentapetalae</taxon>
        <taxon>rosids</taxon>
        <taxon>malvids</taxon>
        <taxon>Brassicales</taxon>
        <taxon>Brassicaceae</taxon>
        <taxon>Brassiceae</taxon>
        <taxon>Brassica</taxon>
    </lineage>
</organism>
<dbReference type="EnsemblPlants" id="Bo6g077790.1">
    <property type="protein sequence ID" value="Bo6g077790.1"/>
    <property type="gene ID" value="Bo6g077790"/>
</dbReference>
<dbReference type="SUPFAM" id="SSF50249">
    <property type="entry name" value="Nucleic acid-binding proteins"/>
    <property type="match status" value="1"/>
</dbReference>
<dbReference type="GO" id="GO:0051321">
    <property type="term" value="P:meiotic cell cycle"/>
    <property type="evidence" value="ECO:0007669"/>
    <property type="project" value="TreeGrafter"/>
</dbReference>
<dbReference type="PANTHER" id="PTHR23273:SF111">
    <property type="entry name" value="REPLICATION FACTOR A C-TERMINAL DOMAIN-CONTAINING PROTEIN"/>
    <property type="match status" value="1"/>
</dbReference>
<dbReference type="STRING" id="109376.A0A0D3CV62"/>
<proteinExistence type="predicted"/>
<dbReference type="Gramene" id="Bo6g077790.1">
    <property type="protein sequence ID" value="Bo6g077790.1"/>
    <property type="gene ID" value="Bo6g077790"/>
</dbReference>
<dbReference type="PANTHER" id="PTHR23273">
    <property type="entry name" value="REPLICATION FACTOR A 1, RFA1"/>
    <property type="match status" value="1"/>
</dbReference>
<keyword evidence="3" id="KW-1185">Reference proteome</keyword>
<feature type="compositionally biased region" description="Gly residues" evidence="1">
    <location>
        <begin position="353"/>
        <end position="362"/>
    </location>
</feature>
<name>A0A0D3CV62_BRAOL</name>